<name>A0A3D9KYN5_MARFU</name>
<keyword evidence="7" id="KW-0998">Cell outer membrane</keyword>
<dbReference type="InterPro" id="IPR012910">
    <property type="entry name" value="Plug_dom"/>
</dbReference>
<evidence type="ECO:0000256" key="2">
    <source>
        <dbReference type="ARBA" id="ARBA00022448"/>
    </source>
</evidence>
<dbReference type="Gene3D" id="2.170.130.10">
    <property type="entry name" value="TonB-dependent receptor, plug domain"/>
    <property type="match status" value="1"/>
</dbReference>
<evidence type="ECO:0000313" key="11">
    <source>
        <dbReference type="Proteomes" id="UP000256779"/>
    </source>
</evidence>
<feature type="signal peptide" evidence="8">
    <location>
        <begin position="1"/>
        <end position="20"/>
    </location>
</feature>
<gene>
    <name evidence="10" type="ORF">C7460_1412</name>
</gene>
<dbReference type="OrthoDB" id="9803050at2"/>
<dbReference type="InterPro" id="IPR037066">
    <property type="entry name" value="Plug_dom_sf"/>
</dbReference>
<evidence type="ECO:0000256" key="5">
    <source>
        <dbReference type="ARBA" id="ARBA00022729"/>
    </source>
</evidence>
<keyword evidence="10" id="KW-0675">Receptor</keyword>
<dbReference type="PANTHER" id="PTHR30069">
    <property type="entry name" value="TONB-DEPENDENT OUTER MEMBRANE RECEPTOR"/>
    <property type="match status" value="1"/>
</dbReference>
<evidence type="ECO:0000259" key="9">
    <source>
        <dbReference type="Pfam" id="PF07715"/>
    </source>
</evidence>
<dbReference type="GO" id="GO:0015344">
    <property type="term" value="F:siderophore uptake transmembrane transporter activity"/>
    <property type="evidence" value="ECO:0007669"/>
    <property type="project" value="TreeGrafter"/>
</dbReference>
<dbReference type="EMBL" id="QREG01000041">
    <property type="protein sequence ID" value="RED91493.1"/>
    <property type="molecule type" value="Genomic_DNA"/>
</dbReference>
<comment type="caution">
    <text evidence="10">The sequence shown here is derived from an EMBL/GenBank/DDBJ whole genome shotgun (WGS) entry which is preliminary data.</text>
</comment>
<evidence type="ECO:0000313" key="10">
    <source>
        <dbReference type="EMBL" id="RED91493.1"/>
    </source>
</evidence>
<dbReference type="Pfam" id="PF07715">
    <property type="entry name" value="Plug"/>
    <property type="match status" value="1"/>
</dbReference>
<keyword evidence="5 8" id="KW-0732">Signal</keyword>
<keyword evidence="3" id="KW-1134">Transmembrane beta strand</keyword>
<dbReference type="Proteomes" id="UP000256779">
    <property type="component" value="Unassembled WGS sequence"/>
</dbReference>
<evidence type="ECO:0000256" key="1">
    <source>
        <dbReference type="ARBA" id="ARBA00004571"/>
    </source>
</evidence>
<dbReference type="RefSeq" id="WP_115870517.1">
    <property type="nucleotide sequence ID" value="NZ_QREG01000041.1"/>
</dbReference>
<evidence type="ECO:0000256" key="7">
    <source>
        <dbReference type="ARBA" id="ARBA00023237"/>
    </source>
</evidence>
<evidence type="ECO:0000256" key="4">
    <source>
        <dbReference type="ARBA" id="ARBA00022692"/>
    </source>
</evidence>
<dbReference type="SUPFAM" id="SSF56935">
    <property type="entry name" value="Porins"/>
    <property type="match status" value="1"/>
</dbReference>
<protein>
    <submittedName>
        <fullName evidence="10">Outer membrane receptor for ferrienterochelin and colicin</fullName>
    </submittedName>
</protein>
<reference evidence="10 11" key="1">
    <citation type="submission" date="2018-07" db="EMBL/GenBank/DDBJ databases">
        <title>Genomic Encyclopedia of Type Strains, Phase IV (KMG-IV): sequencing the most valuable type-strain genomes for metagenomic binning, comparative biology and taxonomic classification.</title>
        <authorList>
            <person name="Goeker M."/>
        </authorList>
    </citation>
    <scope>NUCLEOTIDE SEQUENCE [LARGE SCALE GENOMIC DNA]</scope>
    <source>
        <strain evidence="10 11">DSM 4134</strain>
    </source>
</reference>
<dbReference type="InterPro" id="IPR039426">
    <property type="entry name" value="TonB-dep_rcpt-like"/>
</dbReference>
<evidence type="ECO:0000256" key="6">
    <source>
        <dbReference type="ARBA" id="ARBA00023136"/>
    </source>
</evidence>
<feature type="domain" description="TonB-dependent receptor plug" evidence="9">
    <location>
        <begin position="219"/>
        <end position="293"/>
    </location>
</feature>
<keyword evidence="2" id="KW-0813">Transport</keyword>
<evidence type="ECO:0000256" key="3">
    <source>
        <dbReference type="ARBA" id="ARBA00022452"/>
    </source>
</evidence>
<accession>A0A3D9KYN5</accession>
<dbReference type="AlphaFoldDB" id="A0A3D9KYN5"/>
<dbReference type="Gene3D" id="2.40.170.20">
    <property type="entry name" value="TonB-dependent receptor, beta-barrel domain"/>
    <property type="match status" value="1"/>
</dbReference>
<dbReference type="InterPro" id="IPR036942">
    <property type="entry name" value="Beta-barrel_TonB_sf"/>
</dbReference>
<proteinExistence type="predicted"/>
<evidence type="ECO:0000256" key="8">
    <source>
        <dbReference type="SAM" id="SignalP"/>
    </source>
</evidence>
<feature type="chain" id="PRO_5017567871" evidence="8">
    <location>
        <begin position="21"/>
        <end position="854"/>
    </location>
</feature>
<dbReference type="GO" id="GO:0044718">
    <property type="term" value="P:siderophore transmembrane transport"/>
    <property type="evidence" value="ECO:0007669"/>
    <property type="project" value="TreeGrafter"/>
</dbReference>
<keyword evidence="11" id="KW-1185">Reference proteome</keyword>
<sequence>MRILLAAVCCFTVWATSAQTQNTIPLSKLIDHLEGKSSVEFSYDPAIADQIAVPDNYTDLPLQDVLFVLNASYPLAVKQVSEQFYSLAVKEATYTIALTDVEDDMPVAPDLVTVVVNGTPISAEQSGTELNFTLKPSAADSIAIYALGYEVADITIGELLTGLYLKVPVRPVRIELSGVTIHDYLTKGIDINPANQSIAIAVGDLPLLPGETDGDLFASLVALPGITTPDNRPGNLFIRGSSTDQSLITVDDIPIYHRGHYFGTISPYNPKIVDQVEVYRNGFHPRSGGRVGGAVAIKTNEATDHPAFGGGIGTNTLYASAYLHTPISERFGLKVGARRSYPRSFNSPKLNAISHMIFAASALRDTSGNIHEDLEVLFEDFNATVSFKPNNRNLITATGLYTFSGIEYYARRHDTQEESQIENIGLNVNWKHLFSQKLSSETSVTLSDYDFAFRNGDALHADPPPINGPSVYALNEIRDLTVLHELDWNVSQLSKLQVGASYAYQSVDHRYKSFGPRANEPILDDGEQQGHTLSTFANWEWAPGKKWFVQLGSRLNYYSPLSRVDFAPRAFANYYATNALTFKGSMGQYYQYLSQVKGLEYASGGFDNELWRLADGENGQVIDGQQAMLGAIWHKNKWTVDVEAYAKSANNVTQYSEVRILRHGFYLTADYETRGVDLFIKRAIGEAWNLWGGYSYSRMHITLDTAKTTYDQKYSQPHVIYLGGSWQHNRWKASAGWRYASGLKGHNVYFLRARKIYNRNRQQGGPNAPTGPNPFERVPERYAPVHFLDLSASYTIPKTAERGWSMSFGLSVINLYNQQNLTDEVIRGGGTRNSDLLKRQAMDFAPNLMVMIEW</sequence>
<keyword evidence="6" id="KW-0472">Membrane</keyword>
<organism evidence="10 11">
    <name type="scientific">Marinoscillum furvescens DSM 4134</name>
    <dbReference type="NCBI Taxonomy" id="1122208"/>
    <lineage>
        <taxon>Bacteria</taxon>
        <taxon>Pseudomonadati</taxon>
        <taxon>Bacteroidota</taxon>
        <taxon>Cytophagia</taxon>
        <taxon>Cytophagales</taxon>
        <taxon>Reichenbachiellaceae</taxon>
        <taxon>Marinoscillum</taxon>
    </lineage>
</organism>
<dbReference type="GO" id="GO:0009279">
    <property type="term" value="C:cell outer membrane"/>
    <property type="evidence" value="ECO:0007669"/>
    <property type="project" value="UniProtKB-SubCell"/>
</dbReference>
<dbReference type="PANTHER" id="PTHR30069:SF29">
    <property type="entry name" value="HEMOGLOBIN AND HEMOGLOBIN-HAPTOGLOBIN-BINDING PROTEIN 1-RELATED"/>
    <property type="match status" value="1"/>
</dbReference>
<comment type="subcellular location">
    <subcellularLocation>
        <location evidence="1">Cell outer membrane</location>
        <topology evidence="1">Multi-pass membrane protein</topology>
    </subcellularLocation>
</comment>
<keyword evidence="4" id="KW-0812">Transmembrane</keyword>